<proteinExistence type="predicted"/>
<evidence type="ECO:0000313" key="1">
    <source>
        <dbReference type="EMBL" id="KAK2582441.1"/>
    </source>
</evidence>
<sequence length="372" mass="43420">MSLCFRTVSNKFTSFVNTRKQITKIDYQLPKNVKSSSFLDEFLGLQTSIDTKANLSERNLDVFTDAYQLYQNRLPIPVKSHMRLERTLVKDYVKDKNNILHTEQQSLTNHYRLKNVEPTSVTNLLLYNITVECREKEDKFSTRNITFIANKKNTTSLTYGVINVQEDSDKQSAPKDEDRPSREQLEHVFQCLSRDLPRFFIQSLDYSIYSPDIILINNIKGTTTRGIFGYVKQAALLRTLGHIKFAYITLDILKITIDPEDDSIKVRWRMRGISGMKVIFTFWKYKLWKMKETLANADVWYDGFSTYYVDANGKVYKHVVDKMMPDQDHLYEKEKTPVVTKLAMFVGLKDSQILSSNEFISKLKHAIMFNVK</sequence>
<protein>
    <submittedName>
        <fullName evidence="1">Uncharacterized protein</fullName>
    </submittedName>
</protein>
<keyword evidence="2" id="KW-1185">Reference proteome</keyword>
<dbReference type="Pfam" id="PF10184">
    <property type="entry name" value="DUF2358"/>
    <property type="match status" value="1"/>
</dbReference>
<dbReference type="Proteomes" id="UP001258017">
    <property type="component" value="Unassembled WGS sequence"/>
</dbReference>
<organism evidence="1 2">
    <name type="scientific">Odynerus spinipes</name>
    <dbReference type="NCBI Taxonomy" id="1348599"/>
    <lineage>
        <taxon>Eukaryota</taxon>
        <taxon>Metazoa</taxon>
        <taxon>Ecdysozoa</taxon>
        <taxon>Arthropoda</taxon>
        <taxon>Hexapoda</taxon>
        <taxon>Insecta</taxon>
        <taxon>Pterygota</taxon>
        <taxon>Neoptera</taxon>
        <taxon>Endopterygota</taxon>
        <taxon>Hymenoptera</taxon>
        <taxon>Apocrita</taxon>
        <taxon>Aculeata</taxon>
        <taxon>Vespoidea</taxon>
        <taxon>Vespidae</taxon>
        <taxon>Eumeninae</taxon>
        <taxon>Odynerus</taxon>
    </lineage>
</organism>
<comment type="caution">
    <text evidence="1">The sequence shown here is derived from an EMBL/GenBank/DDBJ whole genome shotgun (WGS) entry which is preliminary data.</text>
</comment>
<dbReference type="EMBL" id="JAIFRP010000031">
    <property type="protein sequence ID" value="KAK2582441.1"/>
    <property type="molecule type" value="Genomic_DNA"/>
</dbReference>
<name>A0AAD9RNK9_9HYME</name>
<reference evidence="1" key="2">
    <citation type="journal article" date="2023" name="Commun. Biol.">
        <title>Intrasexual cuticular hydrocarbon dimorphism in a wasp sheds light on hydrocarbon biosynthesis genes in Hymenoptera.</title>
        <authorList>
            <person name="Moris V.C."/>
            <person name="Podsiadlowski L."/>
            <person name="Martin S."/>
            <person name="Oeyen J.P."/>
            <person name="Donath A."/>
            <person name="Petersen M."/>
            <person name="Wilbrandt J."/>
            <person name="Misof B."/>
            <person name="Liedtke D."/>
            <person name="Thamm M."/>
            <person name="Scheiner R."/>
            <person name="Schmitt T."/>
            <person name="Niehuis O."/>
        </authorList>
    </citation>
    <scope>NUCLEOTIDE SEQUENCE</scope>
    <source>
        <strain evidence="1">GBR_01_08_01A</strain>
    </source>
</reference>
<gene>
    <name evidence="1" type="ORF">KPH14_004751</name>
</gene>
<dbReference type="PANTHER" id="PTHR31094">
    <property type="entry name" value="RIKEN CDNA 2310061I04 GENE"/>
    <property type="match status" value="1"/>
</dbReference>
<reference evidence="1" key="1">
    <citation type="submission" date="2021-08" db="EMBL/GenBank/DDBJ databases">
        <authorList>
            <person name="Misof B."/>
            <person name="Oliver O."/>
            <person name="Podsiadlowski L."/>
            <person name="Donath A."/>
            <person name="Peters R."/>
            <person name="Mayer C."/>
            <person name="Rust J."/>
            <person name="Gunkel S."/>
            <person name="Lesny P."/>
            <person name="Martin S."/>
            <person name="Oeyen J.P."/>
            <person name="Petersen M."/>
            <person name="Panagiotis P."/>
            <person name="Wilbrandt J."/>
            <person name="Tanja T."/>
        </authorList>
    </citation>
    <scope>NUCLEOTIDE SEQUENCE</scope>
    <source>
        <strain evidence="1">GBR_01_08_01A</strain>
        <tissue evidence="1">Thorax + abdomen</tissue>
    </source>
</reference>
<dbReference type="InterPro" id="IPR018790">
    <property type="entry name" value="DUF2358"/>
</dbReference>
<evidence type="ECO:0000313" key="2">
    <source>
        <dbReference type="Proteomes" id="UP001258017"/>
    </source>
</evidence>
<accession>A0AAD9RNK9</accession>
<dbReference type="PANTHER" id="PTHR31094:SF2">
    <property type="entry name" value="RIKEN CDNA 2310061I04 GENE"/>
    <property type="match status" value="1"/>
</dbReference>
<dbReference type="AlphaFoldDB" id="A0AAD9RNK9"/>